<dbReference type="GO" id="GO:0003917">
    <property type="term" value="F:DNA topoisomerase type I (single strand cut, ATP-independent) activity"/>
    <property type="evidence" value="ECO:0007669"/>
    <property type="project" value="UniProtKB-UniRule"/>
</dbReference>
<feature type="compositionally biased region" description="Polar residues" evidence="10">
    <location>
        <begin position="988"/>
        <end position="1003"/>
    </location>
</feature>
<protein>
    <recommendedName>
        <fullName evidence="4">DNA topoisomerase 1</fullName>
        <ecNumber evidence="3">5.6.2.1</ecNumber>
    </recommendedName>
    <alternativeName>
        <fullName evidence="8">DNA topoisomerase I</fullName>
    </alternativeName>
</protein>
<evidence type="ECO:0000313" key="12">
    <source>
        <dbReference type="EMBL" id="KAE8244946.1"/>
    </source>
</evidence>
<dbReference type="GO" id="GO:0003677">
    <property type="term" value="F:DNA binding"/>
    <property type="evidence" value="ECO:0007669"/>
    <property type="project" value="UniProtKB-UniRule"/>
</dbReference>
<dbReference type="InterPro" id="IPR051062">
    <property type="entry name" value="Topoisomerase_IB"/>
</dbReference>
<dbReference type="PANTHER" id="PTHR10290:SF3">
    <property type="entry name" value="DNA TOPOISOMERASE 1"/>
    <property type="match status" value="1"/>
</dbReference>
<evidence type="ECO:0000256" key="9">
    <source>
        <dbReference type="PROSITE-ProRule" id="PRU01382"/>
    </source>
</evidence>
<gene>
    <name evidence="12" type="ORF">A4X13_0g6159</name>
</gene>
<dbReference type="GO" id="GO:0005694">
    <property type="term" value="C:chromosome"/>
    <property type="evidence" value="ECO:0007669"/>
    <property type="project" value="InterPro"/>
</dbReference>
<dbReference type="SUPFAM" id="SSF56741">
    <property type="entry name" value="Eukaryotic DNA topoisomerase I, N-terminal DNA-binding fragment"/>
    <property type="match status" value="1"/>
</dbReference>
<keyword evidence="6 9" id="KW-0238">DNA-binding</keyword>
<dbReference type="Gene3D" id="3.90.15.10">
    <property type="entry name" value="Topoisomerase I, Chain A, domain 3"/>
    <property type="match status" value="1"/>
</dbReference>
<feature type="compositionally biased region" description="Polar residues" evidence="10">
    <location>
        <begin position="1"/>
        <end position="20"/>
    </location>
</feature>
<evidence type="ECO:0000259" key="11">
    <source>
        <dbReference type="SMART" id="SM00435"/>
    </source>
</evidence>
<feature type="compositionally biased region" description="Basic and acidic residues" evidence="10">
    <location>
        <begin position="896"/>
        <end position="911"/>
    </location>
</feature>
<feature type="compositionally biased region" description="Acidic residues" evidence="10">
    <location>
        <begin position="109"/>
        <end position="149"/>
    </location>
</feature>
<comment type="caution">
    <text evidence="12">The sequence shown here is derived from an EMBL/GenBank/DDBJ whole genome shotgun (WGS) entry which is preliminary data.</text>
</comment>
<dbReference type="InterPro" id="IPR014727">
    <property type="entry name" value="TopoI_cat_a/b-sub_euk"/>
</dbReference>
<feature type="compositionally biased region" description="Acidic residues" evidence="10">
    <location>
        <begin position="767"/>
        <end position="777"/>
    </location>
</feature>
<feature type="compositionally biased region" description="Low complexity" evidence="10">
    <location>
        <begin position="753"/>
        <end position="762"/>
    </location>
</feature>
<dbReference type="InterPro" id="IPR011010">
    <property type="entry name" value="DNA_brk_join_enz"/>
</dbReference>
<feature type="compositionally biased region" description="Low complexity" evidence="10">
    <location>
        <begin position="22"/>
        <end position="39"/>
    </location>
</feature>
<feature type="compositionally biased region" description="Acidic residues" evidence="10">
    <location>
        <begin position="934"/>
        <end position="951"/>
    </location>
</feature>
<dbReference type="GO" id="GO:0007059">
    <property type="term" value="P:chromosome segregation"/>
    <property type="evidence" value="ECO:0007669"/>
    <property type="project" value="TreeGrafter"/>
</dbReference>
<organism evidence="12 13">
    <name type="scientific">Tilletia indica</name>
    <dbReference type="NCBI Taxonomy" id="43049"/>
    <lineage>
        <taxon>Eukaryota</taxon>
        <taxon>Fungi</taxon>
        <taxon>Dikarya</taxon>
        <taxon>Basidiomycota</taxon>
        <taxon>Ustilaginomycotina</taxon>
        <taxon>Exobasidiomycetes</taxon>
        <taxon>Tilletiales</taxon>
        <taxon>Tilletiaceae</taxon>
        <taxon>Tilletia</taxon>
    </lineage>
</organism>
<dbReference type="Pfam" id="PF02919">
    <property type="entry name" value="Topoisom_I_N"/>
    <property type="match status" value="1"/>
</dbReference>
<dbReference type="InterPro" id="IPR013499">
    <property type="entry name" value="TopoI_euk"/>
</dbReference>
<feature type="region of interest" description="Disordered" evidence="10">
    <location>
        <begin position="1"/>
        <end position="156"/>
    </location>
</feature>
<feature type="region of interest" description="Disordered" evidence="10">
    <location>
        <begin position="733"/>
        <end position="784"/>
    </location>
</feature>
<comment type="similarity">
    <text evidence="2 9">Belongs to the type IB topoisomerase family.</text>
</comment>
<dbReference type="Proteomes" id="UP000077521">
    <property type="component" value="Unassembled WGS sequence"/>
</dbReference>
<dbReference type="FunFam" id="1.10.10.41:FF:000001">
    <property type="entry name" value="DNA topoisomerase I"/>
    <property type="match status" value="1"/>
</dbReference>
<evidence type="ECO:0000256" key="8">
    <source>
        <dbReference type="ARBA" id="ARBA00033297"/>
    </source>
</evidence>
<feature type="region of interest" description="Disordered" evidence="10">
    <location>
        <begin position="1118"/>
        <end position="1254"/>
    </location>
</feature>
<proteinExistence type="inferred from homology"/>
<name>A0A177T7A3_9BASI</name>
<dbReference type="Pfam" id="PF14370">
    <property type="entry name" value="Topo_C_assoc"/>
    <property type="match status" value="1"/>
</dbReference>
<dbReference type="InterPro" id="IPR013500">
    <property type="entry name" value="TopoI_cat_euk"/>
</dbReference>
<evidence type="ECO:0000256" key="7">
    <source>
        <dbReference type="ARBA" id="ARBA00023235"/>
    </source>
</evidence>
<evidence type="ECO:0000256" key="5">
    <source>
        <dbReference type="ARBA" id="ARBA00023029"/>
    </source>
</evidence>
<sequence length="1254" mass="138885">MSDSATPMDIDSQTPATPQLNGDGASSSQTTTASPAAGSKATVASSSSRLAKQRLADSEDEDDDQPLKNNGVKKMDVAEDDNEDDDDDDDSDVPLQATSSRTRTKLSADDDDDDDDDEGGEGDGDDDDNGGYDENEGADDEDAGDDDDGASATSKASTIATTIKRTAVTIAKRLTDRSAKKWDTLYHKGPRFPPPYEPLPSNVKLKYDGKPVSLPPEAEEAAMFYAIKIETDYVKKPSNAVIFNKNFFNDWKKILAKHPPANGVKITELSKCDFSDMYNHFRELRDAENERKKSMAPSARKKEIEERKAAEADFRVCVVDGVEQKVGNFTVEPPGLFLGRGAHPKMGKIKKRIRPEDITINHTQGDPKHPPPAPPKGHKWAEIVTIKDKTWLSAWIENVNKQNKYMYLDSSSLFKTNSDREKFEKARKLDNHVRQLRSEYEQMLTSKSRSERELGTVVWLIDVWSLRVGNEKNAEEEAETYGACSLLKEHITCLPIVNPATDPHWVKLSFLGKDSMRFEGQNVATPQIYKNLQLFSKGFKDIKGNIFTKKGTDPLFMSVDPGRVNKFLTGHMAGLSAKVFRTYNASVTFQALLDRTDYWLASQPDPDRRVLNPANLKLAYEAANYQVAVLCNHQRTLNQQQMEQAENRTANKRFAVLYDRYKLRQLLLTDNKVADLKKQYKSHDFAKRWDEILEEVPITVDQVREHEEAQAKQRKEKLLKRFERDQLEEKYQAKLKKEESSVPPSPNGKKGKVNGAKAAAVKKVVEDSEQEQESERDEDGKKKFLSKDLRDEQIKAIDERLKVLAKERKSGKVEETSGNIPGVCKRILGCVEKLKAVEAEAEAKMKTSDVALGTSKLNYIDPRITVAWLKKYDVRLQDEALKDPTSKLSKEVAKIKEEQEEAARKAKEAAAKKAKAAKAKAKKGGKKGAKKEESEDEEDDELKEEEEEEEVDVKPNGRKRGRGAAAAEKEAPARKRVKAENGTPVPASPSTSRKSASARTNLNAIGESEKMELDLKILNLTHYFPNTMQKKFKWAATDDDGLDLRPGWQFVKDPWGKMRKPARKEGSKADNVDMWEAKTTTGKIAAAMGKTKVDLKTTLSEKMPSKAAQAAVITGPVKKGAATNGARRVSAVKKEESDAEEEEEDDDDDDDAPLVAITSTRSRVPSGRAAAASGAAARLKAKMLEDSDEDEDKPLAARKTNGGSAGASTSASASASGSGSGSNGAAKKKMVVEDSELSEQESDEDDDVPLGKKR</sequence>
<dbReference type="InterPro" id="IPR025834">
    <property type="entry name" value="TopoI_C_dom"/>
</dbReference>
<accession>A0A177T7A3</accession>
<evidence type="ECO:0000256" key="3">
    <source>
        <dbReference type="ARBA" id="ARBA00012891"/>
    </source>
</evidence>
<dbReference type="AlphaFoldDB" id="A0A177T7A3"/>
<feature type="compositionally biased region" description="Low complexity" evidence="10">
    <location>
        <begin position="1200"/>
        <end position="1217"/>
    </location>
</feature>
<dbReference type="InterPro" id="IPR013030">
    <property type="entry name" value="DNA_topo_DNA_db_N_dom2"/>
</dbReference>
<dbReference type="SMART" id="SM00435">
    <property type="entry name" value="TOPEUc"/>
    <property type="match status" value="1"/>
</dbReference>
<dbReference type="Gene3D" id="2.170.11.10">
    <property type="entry name" value="DNA Topoisomerase I, domain 2"/>
    <property type="match status" value="1"/>
</dbReference>
<feature type="compositionally biased region" description="Acidic residues" evidence="10">
    <location>
        <begin position="78"/>
        <end position="92"/>
    </location>
</feature>
<reference evidence="12" key="2">
    <citation type="journal article" date="2019" name="IMA Fungus">
        <title>Genome sequencing and comparison of five Tilletia species to identify candidate genes for the detection of regulated species infecting wheat.</title>
        <authorList>
            <person name="Nguyen H.D.T."/>
            <person name="Sultana T."/>
            <person name="Kesanakurti P."/>
            <person name="Hambleton S."/>
        </authorList>
    </citation>
    <scope>NUCLEOTIDE SEQUENCE</scope>
    <source>
        <strain evidence="12">DAOMC 236416</strain>
    </source>
</reference>
<dbReference type="GO" id="GO:0005730">
    <property type="term" value="C:nucleolus"/>
    <property type="evidence" value="ECO:0007669"/>
    <property type="project" value="TreeGrafter"/>
</dbReference>
<dbReference type="PROSITE" id="PS52038">
    <property type="entry name" value="TOPO_IB_2"/>
    <property type="match status" value="1"/>
</dbReference>
<dbReference type="InterPro" id="IPR014711">
    <property type="entry name" value="TopoI_cat_a-hlx-sub_euk"/>
</dbReference>
<dbReference type="Gene3D" id="1.10.10.41">
    <property type="entry name" value="Yeast DNA topoisomerase - domain 1"/>
    <property type="match status" value="1"/>
</dbReference>
<feature type="compositionally biased region" description="Acidic residues" evidence="10">
    <location>
        <begin position="1233"/>
        <end position="1248"/>
    </location>
</feature>
<dbReference type="InterPro" id="IPR008336">
    <property type="entry name" value="TopoI_DNA-bd_euk"/>
</dbReference>
<evidence type="ECO:0000256" key="4">
    <source>
        <dbReference type="ARBA" id="ARBA00019632"/>
    </source>
</evidence>
<keyword evidence="5 9" id="KW-0799">Topoisomerase</keyword>
<dbReference type="GO" id="GO:0006265">
    <property type="term" value="P:DNA topological change"/>
    <property type="evidence" value="ECO:0007669"/>
    <property type="project" value="UniProtKB-UniRule"/>
</dbReference>
<keyword evidence="7 9" id="KW-0413">Isomerase</keyword>
<dbReference type="InterPro" id="IPR036202">
    <property type="entry name" value="TopoI_DNA-bd_euk_N_sf"/>
</dbReference>
<comment type="catalytic activity">
    <reaction evidence="1 9">
        <text>ATP-independent breakage of single-stranded DNA, followed by passage and rejoining.</text>
        <dbReference type="EC" id="5.6.2.1"/>
    </reaction>
</comment>
<feature type="domain" description="DNA topoisomerase I eukaryotic-type" evidence="11">
    <location>
        <begin position="336"/>
        <end position="873"/>
    </location>
</feature>
<dbReference type="PRINTS" id="PR00416">
    <property type="entry name" value="EUTPISMRASEI"/>
</dbReference>
<evidence type="ECO:0000256" key="6">
    <source>
        <dbReference type="ARBA" id="ARBA00023125"/>
    </source>
</evidence>
<dbReference type="InterPro" id="IPR013034">
    <property type="entry name" value="DNA_topo_DNA_db_N_dom1"/>
</dbReference>
<dbReference type="GO" id="GO:0006260">
    <property type="term" value="P:DNA replication"/>
    <property type="evidence" value="ECO:0007669"/>
    <property type="project" value="TreeGrafter"/>
</dbReference>
<reference evidence="12" key="1">
    <citation type="submission" date="2016-04" db="EMBL/GenBank/DDBJ databases">
        <authorList>
            <person name="Nguyen H.D."/>
            <person name="Samba Siva P."/>
            <person name="Cullis J."/>
            <person name="Levesque C.A."/>
            <person name="Hambleton S."/>
        </authorList>
    </citation>
    <scope>NUCLEOTIDE SEQUENCE</scope>
    <source>
        <strain evidence="12">DAOMC 236416</strain>
    </source>
</reference>
<evidence type="ECO:0000256" key="10">
    <source>
        <dbReference type="SAM" id="MobiDB-lite"/>
    </source>
</evidence>
<evidence type="ECO:0000256" key="2">
    <source>
        <dbReference type="ARBA" id="ARBA00006645"/>
    </source>
</evidence>
<feature type="compositionally biased region" description="Acidic residues" evidence="10">
    <location>
        <begin position="1137"/>
        <end position="1152"/>
    </location>
</feature>
<dbReference type="Gene3D" id="1.10.132.10">
    <property type="match status" value="1"/>
</dbReference>
<dbReference type="SUPFAM" id="SSF56349">
    <property type="entry name" value="DNA breaking-rejoining enzymes"/>
    <property type="match status" value="1"/>
</dbReference>
<evidence type="ECO:0000256" key="1">
    <source>
        <dbReference type="ARBA" id="ARBA00000213"/>
    </source>
</evidence>
<feature type="compositionally biased region" description="Low complexity" evidence="10">
    <location>
        <begin position="1166"/>
        <end position="1178"/>
    </location>
</feature>
<feature type="region of interest" description="Disordered" evidence="10">
    <location>
        <begin position="896"/>
        <end position="1008"/>
    </location>
</feature>
<keyword evidence="13" id="KW-1185">Reference proteome</keyword>
<dbReference type="Pfam" id="PF01028">
    <property type="entry name" value="Topoisom_I"/>
    <property type="match status" value="1"/>
</dbReference>
<dbReference type="EC" id="5.6.2.1" evidence="3"/>
<feature type="active site" description="O-(3'-phospho-DNA)-tyrosine intermediate" evidence="9">
    <location>
        <position position="859"/>
    </location>
</feature>
<feature type="compositionally biased region" description="Basic residues" evidence="10">
    <location>
        <begin position="912"/>
        <end position="929"/>
    </location>
</feature>
<dbReference type="EMBL" id="LWDF02000553">
    <property type="protein sequence ID" value="KAE8244946.1"/>
    <property type="molecule type" value="Genomic_DNA"/>
</dbReference>
<dbReference type="InterPro" id="IPR001631">
    <property type="entry name" value="TopoI"/>
</dbReference>
<dbReference type="PANTHER" id="PTHR10290">
    <property type="entry name" value="DNA TOPOISOMERASE I"/>
    <property type="match status" value="1"/>
</dbReference>
<evidence type="ECO:0000313" key="13">
    <source>
        <dbReference type="Proteomes" id="UP000077521"/>
    </source>
</evidence>